<keyword evidence="3" id="KW-1185">Reference proteome</keyword>
<keyword evidence="1" id="KW-1133">Transmembrane helix</keyword>
<sequence>MRPDLSSLRSRQGGFGLVAAMFVIVVVAGAVVAMSRMSETQSATSSMAIQQVRAYQAARAGLEWGIARVLAKQSPEASFSLDGFDVKVEEPKPLTDAGLIQEEDNNVRFRQISATAQYATEGSPDYVYRKLAAVVEVP</sequence>
<gene>
    <name evidence="2" type="ORF">KQ248_18455</name>
</gene>
<keyword evidence="1" id="KW-0812">Transmembrane</keyword>
<evidence type="ECO:0000313" key="2">
    <source>
        <dbReference type="EMBL" id="QWV16455.1"/>
    </source>
</evidence>
<protein>
    <submittedName>
        <fullName evidence="2">Pilus assembly protein MshP</fullName>
    </submittedName>
</protein>
<accession>A0ABX8ITD0</accession>
<feature type="transmembrane region" description="Helical" evidence="1">
    <location>
        <begin position="12"/>
        <end position="33"/>
    </location>
</feature>
<proteinExistence type="predicted"/>
<evidence type="ECO:0000313" key="3">
    <source>
        <dbReference type="Proteomes" id="UP000683436"/>
    </source>
</evidence>
<keyword evidence="1" id="KW-0472">Membrane</keyword>
<organism evidence="2 3">
    <name type="scientific">Stutzerimonas zhaodongensis</name>
    <dbReference type="NCBI Taxonomy" id="1176257"/>
    <lineage>
        <taxon>Bacteria</taxon>
        <taxon>Pseudomonadati</taxon>
        <taxon>Pseudomonadota</taxon>
        <taxon>Gammaproteobacteria</taxon>
        <taxon>Pseudomonadales</taxon>
        <taxon>Pseudomonadaceae</taxon>
        <taxon>Stutzerimonas</taxon>
    </lineage>
</organism>
<name>A0ABX8ITD0_9GAMM</name>
<reference evidence="2 3" key="1">
    <citation type="submission" date="2021-06" db="EMBL/GenBank/DDBJ databases">
        <title>Microbial metabolic specificity influences pelagic lipid remineralization.</title>
        <authorList>
            <person name="Behrendt L."/>
            <person name="Hunter J.E."/>
            <person name="Alcolombri U."/>
            <person name="Smriga S."/>
            <person name="Mincer T."/>
            <person name="Lowenstein D.P."/>
            <person name="Peaudecerf F.J."/>
            <person name="Fernandez V.I."/>
            <person name="Fredricks H."/>
            <person name="Almblad H."/>
            <person name="Harrison J.J."/>
            <person name="Stocker R."/>
            <person name="Van Mooy B.A.S."/>
        </authorList>
    </citation>
    <scope>NUCLEOTIDE SEQUENCE [LARGE SCALE GENOMIC DNA]</scope>
    <source>
        <strain evidence="2 3">A252</strain>
    </source>
</reference>
<dbReference type="EMBL" id="CP076683">
    <property type="protein sequence ID" value="QWV16455.1"/>
    <property type="molecule type" value="Genomic_DNA"/>
</dbReference>
<evidence type="ECO:0000256" key="1">
    <source>
        <dbReference type="SAM" id="Phobius"/>
    </source>
</evidence>
<dbReference type="RefSeq" id="WP_216706869.1">
    <property type="nucleotide sequence ID" value="NZ_CP076683.1"/>
</dbReference>
<dbReference type="Proteomes" id="UP000683436">
    <property type="component" value="Chromosome"/>
</dbReference>